<evidence type="ECO:0000313" key="4">
    <source>
        <dbReference type="EMBL" id="KAK1297404.1"/>
    </source>
</evidence>
<dbReference type="SUPFAM" id="SSF52540">
    <property type="entry name" value="P-loop containing nucleoside triphosphate hydrolases"/>
    <property type="match status" value="1"/>
</dbReference>
<dbReference type="InterPro" id="IPR036388">
    <property type="entry name" value="WH-like_DNA-bd_sf"/>
</dbReference>
<dbReference type="AlphaFoldDB" id="A0AAV9D951"/>
<reference evidence="4" key="1">
    <citation type="journal article" date="2023" name="Nat. Commun.">
        <title>Diploid and tetraploid genomes of Acorus and the evolution of monocots.</title>
        <authorList>
            <person name="Ma L."/>
            <person name="Liu K.W."/>
            <person name="Li Z."/>
            <person name="Hsiao Y.Y."/>
            <person name="Qi Y."/>
            <person name="Fu T."/>
            <person name="Tang G.D."/>
            <person name="Zhang D."/>
            <person name="Sun W.H."/>
            <person name="Liu D.K."/>
            <person name="Li Y."/>
            <person name="Chen G.Z."/>
            <person name="Liu X.D."/>
            <person name="Liao X.Y."/>
            <person name="Jiang Y.T."/>
            <person name="Yu X."/>
            <person name="Hao Y."/>
            <person name="Huang J."/>
            <person name="Zhao X.W."/>
            <person name="Ke S."/>
            <person name="Chen Y.Y."/>
            <person name="Wu W.L."/>
            <person name="Hsu J.L."/>
            <person name="Lin Y.F."/>
            <person name="Huang M.D."/>
            <person name="Li C.Y."/>
            <person name="Huang L."/>
            <person name="Wang Z.W."/>
            <person name="Zhao X."/>
            <person name="Zhong W.Y."/>
            <person name="Peng D.H."/>
            <person name="Ahmad S."/>
            <person name="Lan S."/>
            <person name="Zhang J.S."/>
            <person name="Tsai W.C."/>
            <person name="Van de Peer Y."/>
            <person name="Liu Z.J."/>
        </authorList>
    </citation>
    <scope>NUCLEOTIDE SEQUENCE</scope>
    <source>
        <strain evidence="4">CP</strain>
    </source>
</reference>
<organism evidence="4 5">
    <name type="scientific">Acorus calamus</name>
    <name type="common">Sweet flag</name>
    <dbReference type="NCBI Taxonomy" id="4465"/>
    <lineage>
        <taxon>Eukaryota</taxon>
        <taxon>Viridiplantae</taxon>
        <taxon>Streptophyta</taxon>
        <taxon>Embryophyta</taxon>
        <taxon>Tracheophyta</taxon>
        <taxon>Spermatophyta</taxon>
        <taxon>Magnoliopsida</taxon>
        <taxon>Liliopsida</taxon>
        <taxon>Acoraceae</taxon>
        <taxon>Acorus</taxon>
    </lineage>
</organism>
<dbReference type="InterPro" id="IPR044974">
    <property type="entry name" value="Disease_R_plants"/>
</dbReference>
<proteinExistence type="predicted"/>
<keyword evidence="2" id="KW-0611">Plant defense</keyword>
<evidence type="ECO:0000256" key="1">
    <source>
        <dbReference type="ARBA" id="ARBA00022737"/>
    </source>
</evidence>
<dbReference type="PANTHER" id="PTHR23155:SF1211">
    <property type="entry name" value="OS09G0313500 PROTEIN"/>
    <property type="match status" value="1"/>
</dbReference>
<keyword evidence="5" id="KW-1185">Reference proteome</keyword>
<dbReference type="EMBL" id="JAUJYO010000015">
    <property type="protein sequence ID" value="KAK1297404.1"/>
    <property type="molecule type" value="Genomic_DNA"/>
</dbReference>
<dbReference type="GO" id="GO:0009626">
    <property type="term" value="P:plant-type hypersensitive response"/>
    <property type="evidence" value="ECO:0007669"/>
    <property type="project" value="UniProtKB-ARBA"/>
</dbReference>
<accession>A0AAV9D951</accession>
<dbReference type="Proteomes" id="UP001180020">
    <property type="component" value="Unassembled WGS sequence"/>
</dbReference>
<evidence type="ECO:0000256" key="2">
    <source>
        <dbReference type="ARBA" id="ARBA00022821"/>
    </source>
</evidence>
<sequence length="237" mass="26374">MSLDDGWSLLCKVVLGGGDAEELEHLKDVGMKIVQKCNGLPSAVKAIGGILCTKERSKMVWANVLSSLNFSSPVDPLYGIMPALLLGYRDFPCHLKACFLYCSLFPDGYLISRTSLTQMWIAEGFIKEEGEVSMEDTADVYLEELLMRSLLQVVDSHLEGHAKLCKMHDCVHELAVSMIRCESTVGYLQQGSQGGGYVKPQLRLSISGDEEMRDFPERVKKQEYYSLRSFQGISSTV</sequence>
<dbReference type="GO" id="GO:0002758">
    <property type="term" value="P:innate immune response-activating signaling pathway"/>
    <property type="evidence" value="ECO:0007669"/>
    <property type="project" value="UniProtKB-ARBA"/>
</dbReference>
<evidence type="ECO:0000313" key="5">
    <source>
        <dbReference type="Proteomes" id="UP001180020"/>
    </source>
</evidence>
<dbReference type="Gene3D" id="1.10.8.430">
    <property type="entry name" value="Helical domain of apoptotic protease-activating factors"/>
    <property type="match status" value="1"/>
</dbReference>
<dbReference type="Gene3D" id="1.10.10.10">
    <property type="entry name" value="Winged helix-like DNA-binding domain superfamily/Winged helix DNA-binding domain"/>
    <property type="match status" value="1"/>
</dbReference>
<dbReference type="InterPro" id="IPR027417">
    <property type="entry name" value="P-loop_NTPase"/>
</dbReference>
<dbReference type="Pfam" id="PF23559">
    <property type="entry name" value="WHD_DRP"/>
    <property type="match status" value="1"/>
</dbReference>
<protein>
    <submittedName>
        <fullName evidence="4">Disease resistance RPP8-like protein 3</fullName>
    </submittedName>
</protein>
<evidence type="ECO:0000259" key="3">
    <source>
        <dbReference type="Pfam" id="PF23559"/>
    </source>
</evidence>
<dbReference type="GO" id="GO:0042742">
    <property type="term" value="P:defense response to bacterium"/>
    <property type="evidence" value="ECO:0007669"/>
    <property type="project" value="UniProtKB-ARBA"/>
</dbReference>
<dbReference type="PANTHER" id="PTHR23155">
    <property type="entry name" value="DISEASE RESISTANCE PROTEIN RP"/>
    <property type="match status" value="1"/>
</dbReference>
<dbReference type="FunFam" id="1.10.10.10:FF:000322">
    <property type="entry name" value="Probable disease resistance protein At1g63360"/>
    <property type="match status" value="1"/>
</dbReference>
<comment type="caution">
    <text evidence="4">The sequence shown here is derived from an EMBL/GenBank/DDBJ whole genome shotgun (WGS) entry which is preliminary data.</text>
</comment>
<dbReference type="InterPro" id="IPR042197">
    <property type="entry name" value="Apaf_helical"/>
</dbReference>
<reference evidence="4" key="2">
    <citation type="submission" date="2023-06" db="EMBL/GenBank/DDBJ databases">
        <authorList>
            <person name="Ma L."/>
            <person name="Liu K.-W."/>
            <person name="Li Z."/>
            <person name="Hsiao Y.-Y."/>
            <person name="Qi Y."/>
            <person name="Fu T."/>
            <person name="Tang G."/>
            <person name="Zhang D."/>
            <person name="Sun W.-H."/>
            <person name="Liu D.-K."/>
            <person name="Li Y."/>
            <person name="Chen G.-Z."/>
            <person name="Liu X.-D."/>
            <person name="Liao X.-Y."/>
            <person name="Jiang Y.-T."/>
            <person name="Yu X."/>
            <person name="Hao Y."/>
            <person name="Huang J."/>
            <person name="Zhao X.-W."/>
            <person name="Ke S."/>
            <person name="Chen Y.-Y."/>
            <person name="Wu W.-L."/>
            <person name="Hsu J.-L."/>
            <person name="Lin Y.-F."/>
            <person name="Huang M.-D."/>
            <person name="Li C.-Y."/>
            <person name="Huang L."/>
            <person name="Wang Z.-W."/>
            <person name="Zhao X."/>
            <person name="Zhong W.-Y."/>
            <person name="Peng D.-H."/>
            <person name="Ahmad S."/>
            <person name="Lan S."/>
            <person name="Zhang J.-S."/>
            <person name="Tsai W.-C."/>
            <person name="Van De Peer Y."/>
            <person name="Liu Z.-J."/>
        </authorList>
    </citation>
    <scope>NUCLEOTIDE SEQUENCE</scope>
    <source>
        <strain evidence="4">CP</strain>
        <tissue evidence="4">Leaves</tissue>
    </source>
</reference>
<name>A0AAV9D951_ACOCL</name>
<gene>
    <name evidence="4" type="primary">RPP8L3</name>
    <name evidence="4" type="ORF">QJS10_CPB15g01450</name>
</gene>
<dbReference type="GO" id="GO:0043531">
    <property type="term" value="F:ADP binding"/>
    <property type="evidence" value="ECO:0007669"/>
    <property type="project" value="InterPro"/>
</dbReference>
<keyword evidence="1" id="KW-0677">Repeat</keyword>
<dbReference type="InterPro" id="IPR058922">
    <property type="entry name" value="WHD_DRP"/>
</dbReference>
<feature type="domain" description="Disease resistance protein winged helix" evidence="3">
    <location>
        <begin position="104"/>
        <end position="175"/>
    </location>
</feature>